<feature type="domain" description="Acyl-CoA oxidase/dehydrogenase middle" evidence="8">
    <location>
        <begin position="131"/>
        <end position="224"/>
    </location>
</feature>
<dbReference type="Pfam" id="PF02770">
    <property type="entry name" value="Acyl-CoA_dh_M"/>
    <property type="match status" value="1"/>
</dbReference>
<dbReference type="GO" id="GO:0050660">
    <property type="term" value="F:flavin adenine dinucleotide binding"/>
    <property type="evidence" value="ECO:0007669"/>
    <property type="project" value="InterPro"/>
</dbReference>
<evidence type="ECO:0000313" key="10">
    <source>
        <dbReference type="EMBL" id="MUM65811.1"/>
    </source>
</evidence>
<evidence type="ECO:0000256" key="5">
    <source>
        <dbReference type="ARBA" id="ARBA00023002"/>
    </source>
</evidence>
<dbReference type="RefSeq" id="WP_155864222.1">
    <property type="nucleotide sequence ID" value="NZ_WFIY01000004.1"/>
</dbReference>
<dbReference type="Pfam" id="PF00441">
    <property type="entry name" value="Acyl-CoA_dh_1"/>
    <property type="match status" value="1"/>
</dbReference>
<dbReference type="FunFam" id="1.10.540.10:FF:000002">
    <property type="entry name" value="Acyl-CoA dehydrogenase FadE19"/>
    <property type="match status" value="1"/>
</dbReference>
<keyword evidence="4 6" id="KW-0274">FAD</keyword>
<accession>A0A6A9QF85</accession>
<name>A0A6A9QF85_ACIIN</name>
<keyword evidence="5 6" id="KW-0560">Oxidoreductase</keyword>
<dbReference type="Proteomes" id="UP000440125">
    <property type="component" value="Unassembled WGS sequence"/>
</dbReference>
<evidence type="ECO:0000313" key="11">
    <source>
        <dbReference type="Proteomes" id="UP000440125"/>
    </source>
</evidence>
<proteinExistence type="inferred from homology"/>
<protein>
    <submittedName>
        <fullName evidence="10">Acyl-CoA dehydrogenase</fullName>
    </submittedName>
</protein>
<evidence type="ECO:0000256" key="2">
    <source>
        <dbReference type="ARBA" id="ARBA00009347"/>
    </source>
</evidence>
<dbReference type="InterPro" id="IPR006091">
    <property type="entry name" value="Acyl-CoA_Oxase/DH_mid-dom"/>
</dbReference>
<dbReference type="FunFam" id="2.40.110.10:FF:000002">
    <property type="entry name" value="Acyl-CoA dehydrogenase fadE12"/>
    <property type="match status" value="1"/>
</dbReference>
<organism evidence="10 11">
    <name type="scientific">Acidianus infernus</name>
    <dbReference type="NCBI Taxonomy" id="12915"/>
    <lineage>
        <taxon>Archaea</taxon>
        <taxon>Thermoproteota</taxon>
        <taxon>Thermoprotei</taxon>
        <taxon>Sulfolobales</taxon>
        <taxon>Sulfolobaceae</taxon>
        <taxon>Acidianus</taxon>
    </lineage>
</organism>
<evidence type="ECO:0000259" key="8">
    <source>
        <dbReference type="Pfam" id="PF02770"/>
    </source>
</evidence>
<dbReference type="InterPro" id="IPR013786">
    <property type="entry name" value="AcylCoA_DH/ox_N"/>
</dbReference>
<evidence type="ECO:0000256" key="4">
    <source>
        <dbReference type="ARBA" id="ARBA00022827"/>
    </source>
</evidence>
<feature type="domain" description="Acyl-CoA dehydrogenase/oxidase N-terminal" evidence="9">
    <location>
        <begin position="16"/>
        <end position="127"/>
    </location>
</feature>
<dbReference type="GO" id="GO:0003995">
    <property type="term" value="F:acyl-CoA dehydrogenase activity"/>
    <property type="evidence" value="ECO:0007669"/>
    <property type="project" value="TreeGrafter"/>
</dbReference>
<dbReference type="SUPFAM" id="SSF47203">
    <property type="entry name" value="Acyl-CoA dehydrogenase C-terminal domain-like"/>
    <property type="match status" value="1"/>
</dbReference>
<dbReference type="InterPro" id="IPR037069">
    <property type="entry name" value="AcylCoA_DH/ox_N_sf"/>
</dbReference>
<evidence type="ECO:0000259" key="9">
    <source>
        <dbReference type="Pfam" id="PF02771"/>
    </source>
</evidence>
<dbReference type="PANTHER" id="PTHR43884">
    <property type="entry name" value="ACYL-COA DEHYDROGENASE"/>
    <property type="match status" value="1"/>
</dbReference>
<reference evidence="10 11" key="1">
    <citation type="submission" date="2019-10" db="EMBL/GenBank/DDBJ databases">
        <title>Genome Sequences from Six Type Strain Members of the Archaeal Family Sulfolobaceae: Acidianus ambivalens, Acidianus infernus, Metallosphaera prunae, Stygiolobus azoricus, Sulfolobus metallicus, and Sulfurisphaera ohwakuensis.</title>
        <authorList>
            <person name="Counts J.A."/>
            <person name="Kelly R.M."/>
        </authorList>
    </citation>
    <scope>NUCLEOTIDE SEQUENCE [LARGE SCALE GENOMIC DNA]</scope>
    <source>
        <strain evidence="10 11">DSM 3191</strain>
    </source>
</reference>
<comment type="caution">
    <text evidence="10">The sequence shown here is derived from an EMBL/GenBank/DDBJ whole genome shotgun (WGS) entry which is preliminary data.</text>
</comment>
<dbReference type="OrthoDB" id="275197at2157"/>
<feature type="domain" description="Acyl-CoA dehydrogenase/oxidase C-terminal" evidence="7">
    <location>
        <begin position="237"/>
        <end position="384"/>
    </location>
</feature>
<keyword evidence="11" id="KW-1185">Reference proteome</keyword>
<dbReference type="FunFam" id="1.20.140.10:FF:000001">
    <property type="entry name" value="Acyl-CoA dehydrogenase"/>
    <property type="match status" value="1"/>
</dbReference>
<evidence type="ECO:0000256" key="3">
    <source>
        <dbReference type="ARBA" id="ARBA00022630"/>
    </source>
</evidence>
<evidence type="ECO:0000256" key="6">
    <source>
        <dbReference type="RuleBase" id="RU362125"/>
    </source>
</evidence>
<keyword evidence="3 6" id="KW-0285">Flavoprotein</keyword>
<dbReference type="PIRSF" id="PIRSF016578">
    <property type="entry name" value="HsaA"/>
    <property type="match status" value="1"/>
</dbReference>
<dbReference type="Gene3D" id="1.20.140.10">
    <property type="entry name" value="Butyryl-CoA Dehydrogenase, subunit A, domain 3"/>
    <property type="match status" value="1"/>
</dbReference>
<comment type="similarity">
    <text evidence="2 6">Belongs to the acyl-CoA dehydrogenase family.</text>
</comment>
<evidence type="ECO:0000256" key="1">
    <source>
        <dbReference type="ARBA" id="ARBA00001974"/>
    </source>
</evidence>
<dbReference type="InterPro" id="IPR009075">
    <property type="entry name" value="AcylCo_DH/oxidase_C"/>
</dbReference>
<dbReference type="AlphaFoldDB" id="A0A6A9QF85"/>
<dbReference type="Gene3D" id="1.10.540.10">
    <property type="entry name" value="Acyl-CoA dehydrogenase/oxidase, N-terminal domain"/>
    <property type="match status" value="1"/>
</dbReference>
<dbReference type="InterPro" id="IPR046373">
    <property type="entry name" value="Acyl-CoA_Oxase/DH_mid-dom_sf"/>
</dbReference>
<comment type="cofactor">
    <cofactor evidence="1 6">
        <name>FAD</name>
        <dbReference type="ChEBI" id="CHEBI:57692"/>
    </cofactor>
</comment>
<gene>
    <name evidence="10" type="ORF">D1867_11315</name>
</gene>
<dbReference type="SUPFAM" id="SSF56645">
    <property type="entry name" value="Acyl-CoA dehydrogenase NM domain-like"/>
    <property type="match status" value="1"/>
</dbReference>
<dbReference type="PANTHER" id="PTHR43884:SF12">
    <property type="entry name" value="ISOVALERYL-COA DEHYDROGENASE, MITOCHONDRIAL-RELATED"/>
    <property type="match status" value="1"/>
</dbReference>
<sequence length="393" mass="44100">MVFPFNSIEEFKVNITQDHELFRKAVREFCERDVLPLVEKGEKEKDIPRDLKDKAKEIGLYGLDVPVEYGGQGGDYLYNLIASEEMSRVWPSFATFFLINWMFTHAILTFGNEEQKRKYVTEVAKGEKIAAFANTEPNAGTDVAGIQTTAKKVNDHYVINGKKIFITNGDIADYYLVTARTYAGNPRWKGISMFIVDKDNVKIEGRIETTGLKASHTAEISFNEAKVPEENLLGEDGMGFKYAVASFDYARTIVSAQAVGIAQAALEKMIEYSVQRTSFGEKIASFQNVQQHISESLADLYASRLLTYWAGNLKEGNDYVIVASIAKFFSTEAAERVVLRAMRVFGGYGVAEATGLERMLRDLQILKTYEGTNDIQRLSAAKFLIRKKLGVEI</sequence>
<dbReference type="InterPro" id="IPR009100">
    <property type="entry name" value="AcylCoA_DH/oxidase_NM_dom_sf"/>
</dbReference>
<dbReference type="InterPro" id="IPR036250">
    <property type="entry name" value="AcylCo_DH-like_C"/>
</dbReference>
<dbReference type="EMBL" id="WFIY01000004">
    <property type="protein sequence ID" value="MUM65811.1"/>
    <property type="molecule type" value="Genomic_DNA"/>
</dbReference>
<evidence type="ECO:0000259" key="7">
    <source>
        <dbReference type="Pfam" id="PF00441"/>
    </source>
</evidence>
<dbReference type="Gene3D" id="2.40.110.10">
    <property type="entry name" value="Butyryl-CoA Dehydrogenase, subunit A, domain 2"/>
    <property type="match status" value="1"/>
</dbReference>
<dbReference type="Pfam" id="PF02771">
    <property type="entry name" value="Acyl-CoA_dh_N"/>
    <property type="match status" value="1"/>
</dbReference>